<sequence>MIDWLYTFPELLLLILPVTTLVLLMVVLPRLIHRIPWLTPSDGNTDFVLRMQATLFTMTSLVLTFTLVQADINFRQADNLVSSEAAKIDQLDRLLTRYGDESARDVRPLLHAYARSIVEKEWPAMLKDKGDPETGKAFAPISRRILTINPTNSRETLILGEMLKALDTIADARASRLNMITIALPPIYWIVVCFAICMLLFVSSTIQQTPFRTTVLAAQAAVVGAFLGFVFTMDQPFKGETAIGPDAIVQVLARMEARTE</sequence>
<dbReference type="InterPro" id="IPR025333">
    <property type="entry name" value="DUF4239"/>
</dbReference>
<dbReference type="Pfam" id="PF14023">
    <property type="entry name" value="Bestrophin-like"/>
    <property type="match status" value="1"/>
</dbReference>
<evidence type="ECO:0000313" key="3">
    <source>
        <dbReference type="Proteomes" id="UP000190092"/>
    </source>
</evidence>
<dbReference type="RefSeq" id="WP_085933967.1">
    <property type="nucleotide sequence ID" value="NZ_FUWJ01000002.1"/>
</dbReference>
<accession>A0A1T4NGF3</accession>
<reference evidence="3" key="1">
    <citation type="submission" date="2017-02" db="EMBL/GenBank/DDBJ databases">
        <authorList>
            <person name="Varghese N."/>
            <person name="Submissions S."/>
        </authorList>
    </citation>
    <scope>NUCLEOTIDE SEQUENCE [LARGE SCALE GENOMIC DNA]</scope>
    <source>
        <strain evidence="3">ATCC 27094</strain>
    </source>
</reference>
<evidence type="ECO:0000313" key="2">
    <source>
        <dbReference type="EMBL" id="SJZ77828.1"/>
    </source>
</evidence>
<keyword evidence="1" id="KW-0812">Transmembrane</keyword>
<feature type="transmembrane region" description="Helical" evidence="1">
    <location>
        <begin position="214"/>
        <end position="233"/>
    </location>
</feature>
<keyword evidence="3" id="KW-1185">Reference proteome</keyword>
<name>A0A1T4NGF3_9HYPH</name>
<dbReference type="STRING" id="225324.SAMN02745126_02258"/>
<feature type="transmembrane region" description="Helical" evidence="1">
    <location>
        <begin position="182"/>
        <end position="202"/>
    </location>
</feature>
<dbReference type="Proteomes" id="UP000190092">
    <property type="component" value="Unassembled WGS sequence"/>
</dbReference>
<dbReference type="OrthoDB" id="7375424at2"/>
<organism evidence="2 3">
    <name type="scientific">Enhydrobacter aerosaccus</name>
    <dbReference type="NCBI Taxonomy" id="225324"/>
    <lineage>
        <taxon>Bacteria</taxon>
        <taxon>Pseudomonadati</taxon>
        <taxon>Pseudomonadota</taxon>
        <taxon>Alphaproteobacteria</taxon>
        <taxon>Hyphomicrobiales</taxon>
        <taxon>Enhydrobacter</taxon>
    </lineage>
</organism>
<protein>
    <recommendedName>
        <fullName evidence="4">DUF4239 domain-containing protein</fullName>
    </recommendedName>
</protein>
<feature type="transmembrane region" description="Helical" evidence="1">
    <location>
        <begin position="12"/>
        <end position="32"/>
    </location>
</feature>
<dbReference type="AlphaFoldDB" id="A0A1T4NGF3"/>
<gene>
    <name evidence="2" type="ORF">SAMN02745126_02258</name>
</gene>
<proteinExistence type="predicted"/>
<evidence type="ECO:0008006" key="4">
    <source>
        <dbReference type="Google" id="ProtNLM"/>
    </source>
</evidence>
<evidence type="ECO:0000256" key="1">
    <source>
        <dbReference type="SAM" id="Phobius"/>
    </source>
</evidence>
<feature type="transmembrane region" description="Helical" evidence="1">
    <location>
        <begin position="47"/>
        <end position="68"/>
    </location>
</feature>
<keyword evidence="1" id="KW-1133">Transmembrane helix</keyword>
<dbReference type="EMBL" id="FUWJ01000002">
    <property type="protein sequence ID" value="SJZ77828.1"/>
    <property type="molecule type" value="Genomic_DNA"/>
</dbReference>
<keyword evidence="1" id="KW-0472">Membrane</keyword>